<reference evidence="3" key="1">
    <citation type="submission" date="2019-10" db="EMBL/GenBank/DDBJ databases">
        <authorList>
            <consortium name="DOE Joint Genome Institute"/>
            <person name="Kuo A."/>
            <person name="Miyauchi S."/>
            <person name="Kiss E."/>
            <person name="Drula E."/>
            <person name="Kohler A."/>
            <person name="Sanchez-Garcia M."/>
            <person name="Andreopoulos B."/>
            <person name="Barry K.W."/>
            <person name="Bonito G."/>
            <person name="Buee M."/>
            <person name="Carver A."/>
            <person name="Chen C."/>
            <person name="Cichocki N."/>
            <person name="Clum A."/>
            <person name="Culley D."/>
            <person name="Crous P.W."/>
            <person name="Fauchery L."/>
            <person name="Girlanda M."/>
            <person name="Hayes R."/>
            <person name="Keri Z."/>
            <person name="LaButti K."/>
            <person name="Lipzen A."/>
            <person name="Lombard V."/>
            <person name="Magnuson J."/>
            <person name="Maillard F."/>
            <person name="Morin E."/>
            <person name="Murat C."/>
            <person name="Nolan M."/>
            <person name="Ohm R."/>
            <person name="Pangilinan J."/>
            <person name="Pereira M."/>
            <person name="Perotto S."/>
            <person name="Peter M."/>
            <person name="Riley R."/>
            <person name="Sitrit Y."/>
            <person name="Stielow B."/>
            <person name="Szollosi G."/>
            <person name="Zifcakova L."/>
            <person name="Stursova M."/>
            <person name="Spatafora J.W."/>
            <person name="Tedersoo L."/>
            <person name="Vaario L.-M."/>
            <person name="Yamada A."/>
            <person name="Yan M."/>
            <person name="Wang P."/>
            <person name="Xu J."/>
            <person name="Bruns T."/>
            <person name="Baldrian P."/>
            <person name="Vilgalys R."/>
            <person name="Henrissat B."/>
            <person name="Grigoriev I.V."/>
            <person name="Hibbett D."/>
            <person name="Nagy L.G."/>
            <person name="Martin F.M."/>
        </authorList>
    </citation>
    <scope>NUCLEOTIDE SEQUENCE</scope>
    <source>
        <strain evidence="3">Prilba</strain>
    </source>
</reference>
<dbReference type="OrthoDB" id="3058001at2759"/>
<keyword evidence="2" id="KW-0812">Transmembrane</keyword>
<feature type="transmembrane region" description="Helical" evidence="2">
    <location>
        <begin position="210"/>
        <end position="233"/>
    </location>
</feature>
<name>A0A9P5MQG3_9AGAM</name>
<sequence>MPENNSLDEQGQHGPTSLHISEGNTQDDRQRRPFPLGVPLTGNILFTIIWIVGLGIPKAVYSYRGQSLISPTLDWVAGIIFTLISFWLGVIESKRPELCPQFFEVDLAPCVLKFLRRDDVLVWLTSVLPLLLVVESKSSSVVYPDRERSFKWVWDEMLGFGRNFTTVRVEKVGPTWVVITTTFEDSYNLGDPNKPHSRSTKITQLYENGYILHALGAFMAVFLFCIHGSRVLWPRPFQGKLPA</sequence>
<reference evidence="3" key="2">
    <citation type="journal article" date="2020" name="Nat. Commun.">
        <title>Large-scale genome sequencing of mycorrhizal fungi provides insights into the early evolution of symbiotic traits.</title>
        <authorList>
            <person name="Miyauchi S."/>
            <person name="Kiss E."/>
            <person name="Kuo A."/>
            <person name="Drula E."/>
            <person name="Kohler A."/>
            <person name="Sanchez-Garcia M."/>
            <person name="Morin E."/>
            <person name="Andreopoulos B."/>
            <person name="Barry K.W."/>
            <person name="Bonito G."/>
            <person name="Buee M."/>
            <person name="Carver A."/>
            <person name="Chen C."/>
            <person name="Cichocki N."/>
            <person name="Clum A."/>
            <person name="Culley D."/>
            <person name="Crous P.W."/>
            <person name="Fauchery L."/>
            <person name="Girlanda M."/>
            <person name="Hayes R.D."/>
            <person name="Keri Z."/>
            <person name="LaButti K."/>
            <person name="Lipzen A."/>
            <person name="Lombard V."/>
            <person name="Magnuson J."/>
            <person name="Maillard F."/>
            <person name="Murat C."/>
            <person name="Nolan M."/>
            <person name="Ohm R.A."/>
            <person name="Pangilinan J."/>
            <person name="Pereira M.F."/>
            <person name="Perotto S."/>
            <person name="Peter M."/>
            <person name="Pfister S."/>
            <person name="Riley R."/>
            <person name="Sitrit Y."/>
            <person name="Stielow J.B."/>
            <person name="Szollosi G."/>
            <person name="Zifcakova L."/>
            <person name="Stursova M."/>
            <person name="Spatafora J.W."/>
            <person name="Tedersoo L."/>
            <person name="Vaario L.M."/>
            <person name="Yamada A."/>
            <person name="Yan M."/>
            <person name="Wang P."/>
            <person name="Xu J."/>
            <person name="Bruns T."/>
            <person name="Baldrian P."/>
            <person name="Vilgalys R."/>
            <person name="Dunand C."/>
            <person name="Henrissat B."/>
            <person name="Grigoriev I.V."/>
            <person name="Hibbett D."/>
            <person name="Nagy L.G."/>
            <person name="Martin F.M."/>
        </authorList>
    </citation>
    <scope>NUCLEOTIDE SEQUENCE</scope>
    <source>
        <strain evidence="3">Prilba</strain>
    </source>
</reference>
<comment type="caution">
    <text evidence="3">The sequence shown here is derived from an EMBL/GenBank/DDBJ whole genome shotgun (WGS) entry which is preliminary data.</text>
</comment>
<proteinExistence type="predicted"/>
<dbReference type="EMBL" id="WHVB01000019">
    <property type="protein sequence ID" value="KAF8473096.1"/>
    <property type="molecule type" value="Genomic_DNA"/>
</dbReference>
<evidence type="ECO:0000313" key="3">
    <source>
        <dbReference type="EMBL" id="KAF8473096.1"/>
    </source>
</evidence>
<feature type="transmembrane region" description="Helical" evidence="2">
    <location>
        <begin position="36"/>
        <end position="56"/>
    </location>
</feature>
<evidence type="ECO:0000256" key="1">
    <source>
        <dbReference type="SAM" id="MobiDB-lite"/>
    </source>
</evidence>
<feature type="transmembrane region" description="Helical" evidence="2">
    <location>
        <begin position="68"/>
        <end position="88"/>
    </location>
</feature>
<organism evidence="3 4">
    <name type="scientific">Russula ochroleuca</name>
    <dbReference type="NCBI Taxonomy" id="152965"/>
    <lineage>
        <taxon>Eukaryota</taxon>
        <taxon>Fungi</taxon>
        <taxon>Dikarya</taxon>
        <taxon>Basidiomycota</taxon>
        <taxon>Agaricomycotina</taxon>
        <taxon>Agaricomycetes</taxon>
        <taxon>Russulales</taxon>
        <taxon>Russulaceae</taxon>
        <taxon>Russula</taxon>
    </lineage>
</organism>
<keyword evidence="2" id="KW-0472">Membrane</keyword>
<evidence type="ECO:0000256" key="2">
    <source>
        <dbReference type="SAM" id="Phobius"/>
    </source>
</evidence>
<feature type="region of interest" description="Disordered" evidence="1">
    <location>
        <begin position="1"/>
        <end position="32"/>
    </location>
</feature>
<evidence type="ECO:0008006" key="5">
    <source>
        <dbReference type="Google" id="ProtNLM"/>
    </source>
</evidence>
<dbReference type="AlphaFoldDB" id="A0A9P5MQG3"/>
<evidence type="ECO:0000313" key="4">
    <source>
        <dbReference type="Proteomes" id="UP000759537"/>
    </source>
</evidence>
<accession>A0A9P5MQG3</accession>
<keyword evidence="4" id="KW-1185">Reference proteome</keyword>
<feature type="compositionally biased region" description="Polar residues" evidence="1">
    <location>
        <begin position="1"/>
        <end position="24"/>
    </location>
</feature>
<protein>
    <recommendedName>
        <fullName evidence="5">Transmembrane protein</fullName>
    </recommendedName>
</protein>
<gene>
    <name evidence="3" type="ORF">DFH94DRAFT_150887</name>
</gene>
<dbReference type="Proteomes" id="UP000759537">
    <property type="component" value="Unassembled WGS sequence"/>
</dbReference>
<keyword evidence="2" id="KW-1133">Transmembrane helix</keyword>